<accession>A0A8S5L2T1</accession>
<dbReference type="Proteomes" id="UP000678211">
    <property type="component" value="Segment"/>
</dbReference>
<gene>
    <name evidence="2" type="primary">Zoerhiza.4_20_1</name>
</gene>
<protein>
    <submittedName>
        <fullName evidence="2">Maturation protein</fullName>
    </submittedName>
</protein>
<keyword evidence="3" id="KW-1185">Reference proteome</keyword>
<feature type="region of interest" description="Disordered" evidence="1">
    <location>
        <begin position="65"/>
        <end position="86"/>
    </location>
</feature>
<proteinExistence type="predicted"/>
<dbReference type="EMBL" id="BK013960">
    <property type="protein sequence ID" value="DAD51944.1"/>
    <property type="molecule type" value="Genomic_RNA"/>
</dbReference>
<dbReference type="RefSeq" id="YP_010771564.1">
    <property type="nucleotide sequence ID" value="NC_074595.1"/>
</dbReference>
<evidence type="ECO:0000313" key="2">
    <source>
        <dbReference type="EMBL" id="DAD51944.1"/>
    </source>
</evidence>
<reference evidence="2" key="1">
    <citation type="submission" date="2020-09" db="EMBL/GenBank/DDBJ databases">
        <title>Leviviricetes taxonomy.</title>
        <authorList>
            <person name="Stockdale S.R."/>
            <person name="Callanan J."/>
            <person name="Adriaenssens E.M."/>
            <person name="Kuhn J.H."/>
            <person name="Rumnieks J."/>
            <person name="Shkoporov A."/>
            <person name="Draper L.A."/>
            <person name="Ross P."/>
            <person name="Hill C."/>
        </authorList>
    </citation>
    <scope>NUCLEOTIDE SEQUENCE</scope>
</reference>
<evidence type="ECO:0000313" key="3">
    <source>
        <dbReference type="Proteomes" id="UP000678211"/>
    </source>
</evidence>
<feature type="non-terminal residue" evidence="2">
    <location>
        <position position="1"/>
    </location>
</feature>
<name>A0A8S5L2T1_9VIRU</name>
<dbReference type="GeneID" id="80401264"/>
<organism evidence="2 3">
    <name type="scientific">ssRNA phage Zoerhiza.4_20</name>
    <dbReference type="NCBI Taxonomy" id="2786837"/>
    <lineage>
        <taxon>Viruses</taxon>
        <taxon>Riboviria</taxon>
        <taxon>Orthornavirae</taxon>
        <taxon>Lenarviricota</taxon>
        <taxon>Leviviricetes</taxon>
        <taxon>Timlovirales</taxon>
        <taxon>Steitzviridae</taxon>
        <taxon>Hodnevirus</taxon>
        <taxon>Hodnevirus chorocola</taxon>
        <taxon>Gredihovirus chorocola</taxon>
    </lineage>
</organism>
<sequence length="456" mass="50139">QRCGRARSAQSTHIALMCLPSRGALLPEGTTTRIRPLPLSRAVSRSSLITVTGVTRADPDIVTSPSGVQVTASEGHAWPPRKGDKSDLGGGFRTVKSYAQEPWFKDYKLSKTNSSGQTFQYNGAVWTGIPGSLFFPWPLSAESSDQHLEVLGATAVSRCSPTNSPANAAQFLGELLKDGIPKWGAHLWENRARIIRDVKDLGKISHSTLKDGSGDYLNAQFGWRPLLSDISDFAKALIKADALLKQYERDAGRRVRRRYYFPTETKVDPERDYLTVGTNHAGGPSTSFYIVPSVGRFVVSHSETRKAWFSGCFTYALPDGYNSRLALQRYSEKANYLLGLNLTPEVLWNIAPWSWAADWFANTGDVINNISNIASHGLVMPYGYMMEHSVSTTTYTLTDPGIVGLEGKKLPPLTMITEVKKRVPANPFGFGVSWDGLSPFQLSIMAALGINKSSRR</sequence>
<dbReference type="KEGG" id="vg:80401264"/>
<evidence type="ECO:0000256" key="1">
    <source>
        <dbReference type="SAM" id="MobiDB-lite"/>
    </source>
</evidence>